<gene>
    <name evidence="2" type="ORF">D917_10422</name>
</gene>
<protein>
    <submittedName>
        <fullName evidence="2">Uncharacterized protein</fullName>
    </submittedName>
</protein>
<accession>A0A1Y3EE74</accession>
<feature type="compositionally biased region" description="Acidic residues" evidence="1">
    <location>
        <begin position="7"/>
        <end position="16"/>
    </location>
</feature>
<feature type="non-terminal residue" evidence="2">
    <location>
        <position position="46"/>
    </location>
</feature>
<organism evidence="2 3">
    <name type="scientific">Trichinella nativa</name>
    <dbReference type="NCBI Taxonomy" id="6335"/>
    <lineage>
        <taxon>Eukaryota</taxon>
        <taxon>Metazoa</taxon>
        <taxon>Ecdysozoa</taxon>
        <taxon>Nematoda</taxon>
        <taxon>Enoplea</taxon>
        <taxon>Dorylaimia</taxon>
        <taxon>Trichinellida</taxon>
        <taxon>Trichinellidae</taxon>
        <taxon>Trichinella</taxon>
    </lineage>
</organism>
<sequence>MATDSDLATEAEDESAVNEGRLMGLRKPTEDLPCTRGLESKRVQSD</sequence>
<comment type="caution">
    <text evidence="2">The sequence shown here is derived from an EMBL/GenBank/DDBJ whole genome shotgun (WGS) entry which is preliminary data.</text>
</comment>
<evidence type="ECO:0000313" key="3">
    <source>
        <dbReference type="Proteomes" id="UP000243006"/>
    </source>
</evidence>
<dbReference type="Proteomes" id="UP000243006">
    <property type="component" value="Unassembled WGS sequence"/>
</dbReference>
<dbReference type="EMBL" id="LVZM01018074">
    <property type="protein sequence ID" value="OUC42137.1"/>
    <property type="molecule type" value="Genomic_DNA"/>
</dbReference>
<name>A0A1Y3EE74_9BILA</name>
<reference evidence="2 3" key="1">
    <citation type="submission" date="2015-04" db="EMBL/GenBank/DDBJ databases">
        <title>Draft genome of the roundworm Trichinella nativa.</title>
        <authorList>
            <person name="Mitreva M."/>
        </authorList>
    </citation>
    <scope>NUCLEOTIDE SEQUENCE [LARGE SCALE GENOMIC DNA]</scope>
    <source>
        <strain evidence="2 3">ISS45</strain>
    </source>
</reference>
<evidence type="ECO:0000256" key="1">
    <source>
        <dbReference type="SAM" id="MobiDB-lite"/>
    </source>
</evidence>
<evidence type="ECO:0000313" key="2">
    <source>
        <dbReference type="EMBL" id="OUC42137.1"/>
    </source>
</evidence>
<feature type="region of interest" description="Disordered" evidence="1">
    <location>
        <begin position="1"/>
        <end position="46"/>
    </location>
</feature>
<proteinExistence type="predicted"/>
<dbReference type="AlphaFoldDB" id="A0A1Y3EE74"/>